<feature type="domain" description="Transcription regulator PadR N-terminal" evidence="2">
    <location>
        <begin position="27"/>
        <end position="81"/>
    </location>
</feature>
<dbReference type="PANTHER" id="PTHR33169:SF14">
    <property type="entry name" value="TRANSCRIPTIONAL REGULATOR RV3488"/>
    <property type="match status" value="1"/>
</dbReference>
<gene>
    <name evidence="3" type="ORF">JIP62_11070</name>
</gene>
<dbReference type="Pfam" id="PF03551">
    <property type="entry name" value="PadR"/>
    <property type="match status" value="1"/>
</dbReference>
<evidence type="ECO:0000256" key="1">
    <source>
        <dbReference type="SAM" id="MobiDB-lite"/>
    </source>
</evidence>
<name>A0ABX7BP14_9CAUL</name>
<dbReference type="Proteomes" id="UP000595448">
    <property type="component" value="Chromosome"/>
</dbReference>
<keyword evidence="4" id="KW-1185">Reference proteome</keyword>
<sequence>MTRPANASSQTRTLLAQFADQPQAWQYGYELSKLTGLGSGTLYPTLARLTEQGLLESEWKPSLQPGRPPRHAYRLTSAGLEFARAQSAKAAKPSKSRSREAMA</sequence>
<accession>A0ABX7BP14</accession>
<evidence type="ECO:0000313" key="4">
    <source>
        <dbReference type="Proteomes" id="UP000595448"/>
    </source>
</evidence>
<organism evidence="3 4">
    <name type="scientific">Brevundimonas vitisensis</name>
    <dbReference type="NCBI Taxonomy" id="2800818"/>
    <lineage>
        <taxon>Bacteria</taxon>
        <taxon>Pseudomonadati</taxon>
        <taxon>Pseudomonadota</taxon>
        <taxon>Alphaproteobacteria</taxon>
        <taxon>Caulobacterales</taxon>
        <taxon>Caulobacteraceae</taxon>
        <taxon>Brevundimonas</taxon>
    </lineage>
</organism>
<dbReference type="RefSeq" id="WP_201102239.1">
    <property type="nucleotide sequence ID" value="NZ_CP067977.1"/>
</dbReference>
<dbReference type="InterPro" id="IPR052509">
    <property type="entry name" value="Metal_resp_DNA-bind_regulator"/>
</dbReference>
<reference evidence="3 4" key="1">
    <citation type="submission" date="2021-01" db="EMBL/GenBank/DDBJ databases">
        <title>Brevundimonas vitis sp. nov., an bacterium isolated from grape (Vitis vinifera).</title>
        <authorList>
            <person name="Jiang L."/>
            <person name="Lee J."/>
        </authorList>
    </citation>
    <scope>NUCLEOTIDE SEQUENCE [LARGE SCALE GENOMIC DNA]</scope>
    <source>
        <strain evidence="3 4">GRTSA-9</strain>
    </source>
</reference>
<dbReference type="Gene3D" id="1.10.10.10">
    <property type="entry name" value="Winged helix-like DNA-binding domain superfamily/Winged helix DNA-binding domain"/>
    <property type="match status" value="1"/>
</dbReference>
<evidence type="ECO:0000313" key="3">
    <source>
        <dbReference type="EMBL" id="QQQ17864.1"/>
    </source>
</evidence>
<dbReference type="InterPro" id="IPR036390">
    <property type="entry name" value="WH_DNA-bd_sf"/>
</dbReference>
<feature type="compositionally biased region" description="Low complexity" evidence="1">
    <location>
        <begin position="84"/>
        <end position="93"/>
    </location>
</feature>
<dbReference type="InterPro" id="IPR005149">
    <property type="entry name" value="Tscrpt_reg_PadR_N"/>
</dbReference>
<dbReference type="EMBL" id="CP067977">
    <property type="protein sequence ID" value="QQQ17864.1"/>
    <property type="molecule type" value="Genomic_DNA"/>
</dbReference>
<dbReference type="InterPro" id="IPR036388">
    <property type="entry name" value="WH-like_DNA-bd_sf"/>
</dbReference>
<evidence type="ECO:0000259" key="2">
    <source>
        <dbReference type="Pfam" id="PF03551"/>
    </source>
</evidence>
<protein>
    <submittedName>
        <fullName evidence="3">Helix-turn-helix transcriptional regulator</fullName>
    </submittedName>
</protein>
<dbReference type="SUPFAM" id="SSF46785">
    <property type="entry name" value="Winged helix' DNA-binding domain"/>
    <property type="match status" value="1"/>
</dbReference>
<feature type="region of interest" description="Disordered" evidence="1">
    <location>
        <begin position="84"/>
        <end position="103"/>
    </location>
</feature>
<proteinExistence type="predicted"/>
<dbReference type="PANTHER" id="PTHR33169">
    <property type="entry name" value="PADR-FAMILY TRANSCRIPTIONAL REGULATOR"/>
    <property type="match status" value="1"/>
</dbReference>